<dbReference type="GO" id="GO:0030496">
    <property type="term" value="C:midbody"/>
    <property type="evidence" value="ECO:0007669"/>
    <property type="project" value="UniProtKB-SubCell"/>
</dbReference>
<evidence type="ECO:0000256" key="14">
    <source>
        <dbReference type="ARBA" id="ARBA00057289"/>
    </source>
</evidence>
<keyword evidence="22" id="KW-1185">Reference proteome</keyword>
<feature type="region of interest" description="Disordered" evidence="19">
    <location>
        <begin position="1"/>
        <end position="48"/>
    </location>
</feature>
<feature type="repeat" description="WD" evidence="17">
    <location>
        <begin position="489"/>
        <end position="521"/>
    </location>
</feature>
<evidence type="ECO:0000256" key="6">
    <source>
        <dbReference type="ARBA" id="ARBA00022574"/>
    </source>
</evidence>
<dbReference type="OrthoDB" id="47802at2759"/>
<feature type="repeat" description="WD" evidence="17">
    <location>
        <begin position="814"/>
        <end position="848"/>
    </location>
</feature>
<dbReference type="InterPro" id="IPR015943">
    <property type="entry name" value="WD40/YVTN_repeat-like_dom_sf"/>
</dbReference>
<dbReference type="GeneID" id="735022"/>
<keyword evidence="10" id="KW-0498">Mitosis</keyword>
<gene>
    <name evidence="23 24" type="primary">eml4.S</name>
    <name evidence="23" type="synonym">eml4</name>
</gene>
<dbReference type="InterPro" id="IPR011047">
    <property type="entry name" value="Quinoprotein_ADH-like_sf"/>
</dbReference>
<feature type="domain" description="EML-like second beta-propeller" evidence="21">
    <location>
        <begin position="579"/>
        <end position="848"/>
    </location>
</feature>
<evidence type="ECO:0000313" key="22">
    <source>
        <dbReference type="Proteomes" id="UP000186698"/>
    </source>
</evidence>
<dbReference type="GO" id="GO:0005874">
    <property type="term" value="C:microtubule"/>
    <property type="evidence" value="ECO:0007669"/>
    <property type="project" value="UniProtKB-KW"/>
</dbReference>
<dbReference type="PANTHER" id="PTHR13720">
    <property type="entry name" value="WD-40 REPEAT PROTEIN"/>
    <property type="match status" value="1"/>
</dbReference>
<proteinExistence type="inferred from homology"/>
<evidence type="ECO:0000256" key="16">
    <source>
        <dbReference type="ARBA" id="ARBA00072344"/>
    </source>
</evidence>
<dbReference type="GO" id="GO:0072686">
    <property type="term" value="C:mitotic spindle"/>
    <property type="evidence" value="ECO:0007669"/>
    <property type="project" value="UniProtKB-ARBA"/>
</dbReference>
<dbReference type="Pfam" id="PF23409">
    <property type="entry name" value="Beta-prop_EML"/>
    <property type="match status" value="1"/>
</dbReference>
<dbReference type="GO" id="GO:0051301">
    <property type="term" value="P:cell division"/>
    <property type="evidence" value="ECO:0007669"/>
    <property type="project" value="UniProtKB-KW"/>
</dbReference>
<dbReference type="InterPro" id="IPR050630">
    <property type="entry name" value="WD_repeat_EMAP"/>
</dbReference>
<keyword evidence="12" id="KW-0206">Cytoskeleton</keyword>
<comment type="function">
    <text evidence="14">Essential for the formation and stability of microtubules (MTs). Required for the organization of the mitotic spindle and for the proper attachment of kinetochores to MTs. Promotes the recruitment of NUDC to the mitotic spindle for mitotic progression.</text>
</comment>
<evidence type="ECO:0000256" key="13">
    <source>
        <dbReference type="ARBA" id="ARBA00023306"/>
    </source>
</evidence>
<evidence type="ECO:0000256" key="8">
    <source>
        <dbReference type="ARBA" id="ARBA00022701"/>
    </source>
</evidence>
<feature type="region of interest" description="Disordered" evidence="19">
    <location>
        <begin position="857"/>
        <end position="969"/>
    </location>
</feature>
<dbReference type="Xenbase" id="XB-GENE-971033">
    <property type="gene designation" value="eml4.S"/>
</dbReference>
<keyword evidence="8" id="KW-0493">Microtubule</keyword>
<dbReference type="CDD" id="cd21950">
    <property type="entry name" value="TD_EMAP4"/>
    <property type="match status" value="1"/>
</dbReference>
<evidence type="ECO:0000256" key="1">
    <source>
        <dbReference type="ARBA" id="ARBA00004186"/>
    </source>
</evidence>
<feature type="repeat" description="WD" evidence="17">
    <location>
        <begin position="701"/>
        <end position="742"/>
    </location>
</feature>
<evidence type="ECO:0000256" key="5">
    <source>
        <dbReference type="ARBA" id="ARBA00022490"/>
    </source>
</evidence>
<dbReference type="InterPro" id="IPR055442">
    <property type="entry name" value="Beta-prop_EML-like_2nd"/>
</dbReference>
<evidence type="ECO:0000256" key="18">
    <source>
        <dbReference type="SAM" id="Coils"/>
    </source>
</evidence>
<organism evidence="22 23">
    <name type="scientific">Xenopus laevis</name>
    <name type="common">African clawed frog</name>
    <dbReference type="NCBI Taxonomy" id="8355"/>
    <lineage>
        <taxon>Eukaryota</taxon>
        <taxon>Metazoa</taxon>
        <taxon>Chordata</taxon>
        <taxon>Craniata</taxon>
        <taxon>Vertebrata</taxon>
        <taxon>Euteleostomi</taxon>
        <taxon>Amphibia</taxon>
        <taxon>Batrachia</taxon>
        <taxon>Anura</taxon>
        <taxon>Pipoidea</taxon>
        <taxon>Pipidae</taxon>
        <taxon>Xenopodinae</taxon>
        <taxon>Xenopus</taxon>
        <taxon>Xenopus</taxon>
    </lineage>
</organism>
<dbReference type="GO" id="GO:0005815">
    <property type="term" value="C:microtubule organizing center"/>
    <property type="evidence" value="ECO:0007669"/>
    <property type="project" value="UniProtKB-SubCell"/>
</dbReference>
<dbReference type="RefSeq" id="XP_018120090.1">
    <property type="nucleotide sequence ID" value="XM_018264601.2"/>
</dbReference>
<keyword evidence="6 17" id="KW-0853">WD repeat</keyword>
<evidence type="ECO:0000259" key="21">
    <source>
        <dbReference type="Pfam" id="PF23414"/>
    </source>
</evidence>
<evidence type="ECO:0000256" key="15">
    <source>
        <dbReference type="ARBA" id="ARBA00065889"/>
    </source>
</evidence>
<evidence type="ECO:0000256" key="9">
    <source>
        <dbReference type="ARBA" id="ARBA00022737"/>
    </source>
</evidence>
<evidence type="ECO:0000256" key="12">
    <source>
        <dbReference type="ARBA" id="ARBA00023212"/>
    </source>
</evidence>
<feature type="region of interest" description="Disordered" evidence="19">
    <location>
        <begin position="116"/>
        <end position="178"/>
    </location>
</feature>
<dbReference type="SUPFAM" id="SSF50978">
    <property type="entry name" value="WD40 repeat-like"/>
    <property type="match status" value="1"/>
</dbReference>
<dbReference type="PROSITE" id="PS50294">
    <property type="entry name" value="WD_REPEATS_REGION"/>
    <property type="match status" value="3"/>
</dbReference>
<comment type="subcellular location">
    <subcellularLocation>
        <location evidence="3">Cytoplasm</location>
        <location evidence="3">Cytoskeleton</location>
        <location evidence="3">Microtubule organizing center</location>
    </subcellularLocation>
    <subcellularLocation>
        <location evidence="1">Cytoplasm</location>
        <location evidence="1">Cytoskeleton</location>
        <location evidence="1">Spindle</location>
    </subcellularLocation>
    <subcellularLocation>
        <location evidence="2">Midbody</location>
    </subcellularLocation>
</comment>
<keyword evidence="13" id="KW-0131">Cell cycle</keyword>
<evidence type="ECO:0000256" key="11">
    <source>
        <dbReference type="ARBA" id="ARBA00023054"/>
    </source>
</evidence>
<feature type="coiled-coil region" evidence="18">
    <location>
        <begin position="48"/>
        <end position="82"/>
    </location>
</feature>
<dbReference type="FunFam" id="2.130.10.10:FF:000019">
    <property type="entry name" value="echinoderm microtubule-associated protein-like 4 isoform X2"/>
    <property type="match status" value="1"/>
</dbReference>
<dbReference type="AlphaFoldDB" id="A0A8J0VE16"/>
<evidence type="ECO:0000313" key="24">
    <source>
        <dbReference type="Xenbase" id="XB-GENE-971033"/>
    </source>
</evidence>
<dbReference type="InterPro" id="IPR001680">
    <property type="entry name" value="WD40_rpt"/>
</dbReference>
<dbReference type="SMART" id="SM00320">
    <property type="entry name" value="WD40"/>
    <property type="match status" value="9"/>
</dbReference>
<dbReference type="PANTHER" id="PTHR13720:SF11">
    <property type="entry name" value="ECHINODERM MICROTUBULE-ASSOCIATED PROTEIN-LIKE 4"/>
    <property type="match status" value="1"/>
</dbReference>
<dbReference type="GO" id="GO:0008017">
    <property type="term" value="F:microtubule binding"/>
    <property type="evidence" value="ECO:0007669"/>
    <property type="project" value="TreeGrafter"/>
</dbReference>
<evidence type="ECO:0000256" key="4">
    <source>
        <dbReference type="ARBA" id="ARBA00006489"/>
    </source>
</evidence>
<keyword evidence="11 18" id="KW-0175">Coiled coil</keyword>
<evidence type="ECO:0000256" key="19">
    <source>
        <dbReference type="SAM" id="MobiDB-lite"/>
    </source>
</evidence>
<dbReference type="Proteomes" id="UP000186698">
    <property type="component" value="Chromosome 5S"/>
</dbReference>
<evidence type="ECO:0000313" key="23">
    <source>
        <dbReference type="RefSeq" id="XP_018120090.1"/>
    </source>
</evidence>
<feature type="repeat" description="WD" evidence="17">
    <location>
        <begin position="572"/>
        <end position="604"/>
    </location>
</feature>
<reference evidence="23" key="1">
    <citation type="submission" date="2025-08" db="UniProtKB">
        <authorList>
            <consortium name="RefSeq"/>
        </authorList>
    </citation>
    <scope>IDENTIFICATION</scope>
    <source>
        <strain evidence="23">J_2021</strain>
        <tissue evidence="23">Erythrocytes</tissue>
    </source>
</reference>
<evidence type="ECO:0000256" key="10">
    <source>
        <dbReference type="ARBA" id="ARBA00022776"/>
    </source>
</evidence>
<evidence type="ECO:0000256" key="7">
    <source>
        <dbReference type="ARBA" id="ARBA00022618"/>
    </source>
</evidence>
<dbReference type="Pfam" id="PF23414">
    <property type="entry name" value="Beta-prop_EML_2"/>
    <property type="match status" value="1"/>
</dbReference>
<feature type="compositionally biased region" description="Acidic residues" evidence="19">
    <location>
        <begin position="956"/>
        <end position="969"/>
    </location>
</feature>
<evidence type="ECO:0000256" key="17">
    <source>
        <dbReference type="PROSITE-ProRule" id="PRU00221"/>
    </source>
</evidence>
<dbReference type="FunFam" id="2.130.10.10:FF:003552">
    <property type="entry name" value="Uncharacterized protein"/>
    <property type="match status" value="1"/>
</dbReference>
<comment type="subunit">
    <text evidence="15">Homotrimer; self-association is mediated by the N-terminal coiled coil.</text>
</comment>
<name>A0A8J0VE16_XENLA</name>
<dbReference type="InterPro" id="IPR005108">
    <property type="entry name" value="HELP"/>
</dbReference>
<evidence type="ECO:0000256" key="3">
    <source>
        <dbReference type="ARBA" id="ARBA00004267"/>
    </source>
</evidence>
<feature type="domain" description="EML-like first beta-propeller" evidence="20">
    <location>
        <begin position="283"/>
        <end position="562"/>
    </location>
</feature>
<accession>A0A8J0VE16</accession>
<feature type="compositionally biased region" description="Basic and acidic residues" evidence="19">
    <location>
        <begin position="147"/>
        <end position="164"/>
    </location>
</feature>
<comment type="similarity">
    <text evidence="4">Belongs to the WD repeat EMAP family.</text>
</comment>
<dbReference type="CTD" id="735022"/>
<evidence type="ECO:0000256" key="2">
    <source>
        <dbReference type="ARBA" id="ARBA00004214"/>
    </source>
</evidence>
<dbReference type="AGR" id="Xenbase:XB-GENE-971033"/>
<dbReference type="InterPro" id="IPR055439">
    <property type="entry name" value="Beta-prop_EML_1st"/>
</dbReference>
<sequence>MRGENPQLSHVREGASSCQSQPEPRGAQLQKMDGFAGSLDDSVSAASTSDVQDRLSALELRVQQQEDEITVLKAALADVLRRLAISEDQVATVRKAVPSKGPATLREALSMSCITNGGAGTRKPSHASSVAKKDTLSSAAKSVKRSSTLEKSHNSWDASEESRNKLMRAASTSKLTSKVSKATDKHKDIVISPAKMSTREKNSQEGEYIKMFMRGRPITMFIPSDVENYDDVRTELPPEKLKLEWVFGYRGRDCRANVYLLPTGEIVYFIASVVVLFNYEERTQRHYLGHTDCVKCIAVHPDKIRIATGQIAGVDKDGRPLQPHVRVWDSVSLSTLQVIGLGTFERGVGCLAFSKADSGVHLSVIDDSNEHMLTVWDWQKKSKIAEIKTTNEVVLAVEFHPTDAGTIVTCGKSHIFFWTWSGNSLARKQGIFGKYEKPKFVQCLAFLANGDVLAGDSGGIMLIWSKTNVESTASKGAKVLGVYQISKQIKAHDGSVFTLCQMRNGMLLTGGGKDRKVIMWDHDLNPEREIEVPDQYGTIRAVAEGKGDQFLVGTSRNFILRGTFNDGFQVEVQGHTDELWGLATHPFKDLLLTCAQDKQVCLWNSVDHSLEWTRVLDEPGHCADFHPTGTVVAIGTHSGRWFVLDAETRDLVSIHTDGNEQLSVMRYSVDGALLAVGSHDNFIYLYNVSENGRKYSRYGKCTGHSSYITHLDWSPDNQYIMSNSGDYEILYWDIPSGCKLIRNRSECKDINWTTYTCVLGFQVFGVWPEGSDGTDINALVRSHNRKVIALADDFCKVHLFQYPCSKPKAPSHKYSAHSSHVTNVSFTHNDGHLISTGGKDMSIMQWRLIEKVSHSQNDNIAESSSAVNSPVVSEKVLQPDTPTTLPQAVNKATEVEQTPAESMAPPEDALELEAQQPQDLDDVQSGKSSPLPEEANGQEPSDEVIEEPANSQIVDAQDENQDDDDAPLS</sequence>
<protein>
    <recommendedName>
        <fullName evidence="16">Echinoderm microtubule-associated protein-like 4</fullName>
    </recommendedName>
</protein>
<evidence type="ECO:0000259" key="20">
    <source>
        <dbReference type="Pfam" id="PF23409"/>
    </source>
</evidence>
<dbReference type="PROSITE" id="PS50082">
    <property type="entry name" value="WD_REPEATS_2"/>
    <property type="match status" value="4"/>
</dbReference>
<keyword evidence="7" id="KW-0132">Cell division</keyword>
<dbReference type="Pfam" id="PF03451">
    <property type="entry name" value="HELP"/>
    <property type="match status" value="1"/>
</dbReference>
<keyword evidence="9" id="KW-0677">Repeat</keyword>
<dbReference type="Gene3D" id="2.130.10.10">
    <property type="entry name" value="YVTN repeat-like/Quinoprotein amine dehydrogenase"/>
    <property type="match status" value="2"/>
</dbReference>
<dbReference type="SUPFAM" id="SSF50998">
    <property type="entry name" value="Quinoprotein alcohol dehydrogenase-like"/>
    <property type="match status" value="1"/>
</dbReference>
<dbReference type="GO" id="GO:0000226">
    <property type="term" value="P:microtubule cytoskeleton organization"/>
    <property type="evidence" value="ECO:0007669"/>
    <property type="project" value="TreeGrafter"/>
</dbReference>
<dbReference type="InterPro" id="IPR036322">
    <property type="entry name" value="WD40_repeat_dom_sf"/>
</dbReference>
<feature type="compositionally biased region" description="Polar residues" evidence="19">
    <location>
        <begin position="857"/>
        <end position="871"/>
    </location>
</feature>
<keyword evidence="5" id="KW-0963">Cytoplasm</keyword>